<feature type="non-terminal residue" evidence="2">
    <location>
        <position position="187"/>
    </location>
</feature>
<name>A0AAE0KRT9_9CHLO</name>
<feature type="region of interest" description="Disordered" evidence="1">
    <location>
        <begin position="54"/>
        <end position="94"/>
    </location>
</feature>
<evidence type="ECO:0000313" key="3">
    <source>
        <dbReference type="Proteomes" id="UP001190700"/>
    </source>
</evidence>
<dbReference type="Proteomes" id="UP001190700">
    <property type="component" value="Unassembled WGS sequence"/>
</dbReference>
<proteinExistence type="predicted"/>
<sequence length="187" mass="19876">MNPNLLTCANVYQFQSFSLKETPLFRKSSRAARCPESGTALRTSTRHIVALAKKAAKKKGAGKGGASRPSGGFAFGKRPTSEETQGPAELPDDAENLREYSVFVRISADAKWNKLGSVVVEADADVQAALRERRGLLRAAATSVPQVVLGLKGGSADSLEYGVADFSNEEPSDEGETTITPFQVSGK</sequence>
<evidence type="ECO:0000313" key="2">
    <source>
        <dbReference type="EMBL" id="KAK3258422.1"/>
    </source>
</evidence>
<dbReference type="AlphaFoldDB" id="A0AAE0KRT9"/>
<accession>A0AAE0KRT9</accession>
<comment type="caution">
    <text evidence="2">The sequence shown here is derived from an EMBL/GenBank/DDBJ whole genome shotgun (WGS) entry which is preliminary data.</text>
</comment>
<keyword evidence="3" id="KW-1185">Reference proteome</keyword>
<dbReference type="Pfam" id="PF20133">
    <property type="entry name" value="HHL1-like"/>
    <property type="match status" value="1"/>
</dbReference>
<gene>
    <name evidence="2" type="ORF">CYMTET_32530</name>
</gene>
<dbReference type="InterPro" id="IPR045388">
    <property type="entry name" value="HHL1-like"/>
</dbReference>
<evidence type="ECO:0000256" key="1">
    <source>
        <dbReference type="SAM" id="MobiDB-lite"/>
    </source>
</evidence>
<feature type="region of interest" description="Disordered" evidence="1">
    <location>
        <begin position="166"/>
        <end position="187"/>
    </location>
</feature>
<protein>
    <submittedName>
        <fullName evidence="2">Uncharacterized protein</fullName>
    </submittedName>
</protein>
<dbReference type="EMBL" id="LGRX02019532">
    <property type="protein sequence ID" value="KAK3258422.1"/>
    <property type="molecule type" value="Genomic_DNA"/>
</dbReference>
<reference evidence="2 3" key="1">
    <citation type="journal article" date="2015" name="Genome Biol. Evol.">
        <title>Comparative Genomics of a Bacterivorous Green Alga Reveals Evolutionary Causalities and Consequences of Phago-Mixotrophic Mode of Nutrition.</title>
        <authorList>
            <person name="Burns J.A."/>
            <person name="Paasch A."/>
            <person name="Narechania A."/>
            <person name="Kim E."/>
        </authorList>
    </citation>
    <scope>NUCLEOTIDE SEQUENCE [LARGE SCALE GENOMIC DNA]</scope>
    <source>
        <strain evidence="2 3">PLY_AMNH</strain>
    </source>
</reference>
<feature type="compositionally biased region" description="Acidic residues" evidence="1">
    <location>
        <begin position="167"/>
        <end position="176"/>
    </location>
</feature>
<organism evidence="2 3">
    <name type="scientific">Cymbomonas tetramitiformis</name>
    <dbReference type="NCBI Taxonomy" id="36881"/>
    <lineage>
        <taxon>Eukaryota</taxon>
        <taxon>Viridiplantae</taxon>
        <taxon>Chlorophyta</taxon>
        <taxon>Pyramimonadophyceae</taxon>
        <taxon>Pyramimonadales</taxon>
        <taxon>Pyramimonadaceae</taxon>
        <taxon>Cymbomonas</taxon>
    </lineage>
</organism>
<feature type="compositionally biased region" description="Polar residues" evidence="1">
    <location>
        <begin position="177"/>
        <end position="187"/>
    </location>
</feature>